<dbReference type="PROSITE" id="PS51475">
    <property type="entry name" value="PROTEASOME_ALPHA_2"/>
    <property type="match status" value="1"/>
</dbReference>
<evidence type="ECO:0000256" key="1">
    <source>
        <dbReference type="ARBA" id="ARBA00002000"/>
    </source>
</evidence>
<feature type="domain" description="Proteasome alpha-type subunits" evidence="7">
    <location>
        <begin position="9"/>
        <end position="31"/>
    </location>
</feature>
<dbReference type="PANTHER" id="PTHR11599">
    <property type="entry name" value="PROTEASOME SUBUNIT ALPHA/BETA"/>
    <property type="match status" value="1"/>
</dbReference>
<dbReference type="Pfam" id="PF00227">
    <property type="entry name" value="Proteasome"/>
    <property type="match status" value="1"/>
</dbReference>
<evidence type="ECO:0000313" key="8">
    <source>
        <dbReference type="EMBL" id="CAL8081123.1"/>
    </source>
</evidence>
<dbReference type="PROSITE" id="PS00388">
    <property type="entry name" value="PROTEASOME_ALPHA_1"/>
    <property type="match status" value="1"/>
</dbReference>
<proteinExistence type="inferred from homology"/>
<gene>
    <name evidence="8" type="ORF">ODALV1_LOCUS4843</name>
</gene>
<dbReference type="SUPFAM" id="SSF56235">
    <property type="entry name" value="N-terminal nucleophile aminohydrolases (Ntn hydrolases)"/>
    <property type="match status" value="1"/>
</dbReference>
<dbReference type="InterPro" id="IPR001353">
    <property type="entry name" value="Proteasome_sua/b"/>
</dbReference>
<name>A0ABP1PX62_9HEXA</name>
<evidence type="ECO:0000313" key="9">
    <source>
        <dbReference type="Proteomes" id="UP001642540"/>
    </source>
</evidence>
<dbReference type="NCBIfam" id="NF003075">
    <property type="entry name" value="PRK03996.1"/>
    <property type="match status" value="1"/>
</dbReference>
<sequence>MSRGSSAGFDRHITIFSPEGRLYQVEYAFKAINQGGMTSVALRGTDCAVVATQKKVPDKLLDPATITHLYKLTSGIGCVMTGMLADSRSQVQRARYEAAQWKYKYGYEIPIHMLCRRIADICQVYTQNAEMRPLGCSMMMIGSDDETGPCVYKTDPAGYYCGYKACCVGVKQVEASSFLEKKYKKTESYSTDETIQLAIQCLCSVLSSDLKPSEMEIGLVTADNSQFRILSEKEIEEQLNKLAEKEA</sequence>
<keyword evidence="9" id="KW-1185">Reference proteome</keyword>
<evidence type="ECO:0000259" key="7">
    <source>
        <dbReference type="PROSITE" id="PS00388"/>
    </source>
</evidence>
<dbReference type="InterPro" id="IPR023332">
    <property type="entry name" value="Proteasome_alpha-type"/>
</dbReference>
<comment type="subcellular location">
    <subcellularLocation>
        <location evidence="6">Cytoplasm</location>
    </subcellularLocation>
    <subcellularLocation>
        <location evidence="6">Nucleus</location>
    </subcellularLocation>
</comment>
<evidence type="ECO:0000256" key="3">
    <source>
        <dbReference type="ARBA" id="ARBA00022942"/>
    </source>
</evidence>
<comment type="function">
    <text evidence="1">The proteasome is a multicatalytic proteinase complex which is characterized by its ability to cleave peptides with Arg, Phe, Tyr, Leu, and Glu adjacent to the leaving group at neutral or slightly basic pH. The proteasome has an ATP-dependent proteolytic activity.</text>
</comment>
<evidence type="ECO:0000256" key="6">
    <source>
        <dbReference type="RuleBase" id="RU000551"/>
    </source>
</evidence>
<comment type="subunit">
    <text evidence="6">The 20S proteasome core is composed of 28 subunits that are arranged in four stacked rings, resulting in a barrel-shaped structure. The two end rings are each formed by seven alpha subunits, and the two central rings are each formed by seven beta subunits.</text>
</comment>
<dbReference type="Proteomes" id="UP001642540">
    <property type="component" value="Unassembled WGS sequence"/>
</dbReference>
<dbReference type="CDD" id="cd03754">
    <property type="entry name" value="proteasome_alpha_type_6"/>
    <property type="match status" value="1"/>
</dbReference>
<keyword evidence="3 5" id="KW-0647">Proteasome</keyword>
<evidence type="ECO:0000256" key="4">
    <source>
        <dbReference type="ARBA" id="ARBA00023242"/>
    </source>
</evidence>
<dbReference type="InterPro" id="IPR050115">
    <property type="entry name" value="Proteasome_alpha"/>
</dbReference>
<reference evidence="8 9" key="1">
    <citation type="submission" date="2024-08" db="EMBL/GenBank/DDBJ databases">
        <authorList>
            <person name="Cucini C."/>
            <person name="Frati F."/>
        </authorList>
    </citation>
    <scope>NUCLEOTIDE SEQUENCE [LARGE SCALE GENOMIC DNA]</scope>
</reference>
<evidence type="ECO:0000256" key="2">
    <source>
        <dbReference type="ARBA" id="ARBA00022490"/>
    </source>
</evidence>
<evidence type="ECO:0000256" key="5">
    <source>
        <dbReference type="PROSITE-ProRule" id="PRU00808"/>
    </source>
</evidence>
<protein>
    <recommendedName>
        <fullName evidence="6">Proteasome subunit alpha type</fullName>
    </recommendedName>
</protein>
<accession>A0ABP1PX62</accession>
<dbReference type="Gene3D" id="3.60.20.10">
    <property type="entry name" value="Glutamine Phosphoribosylpyrophosphate, subunit 1, domain 1"/>
    <property type="match status" value="1"/>
</dbReference>
<comment type="caution">
    <text evidence="8">The sequence shown here is derived from an EMBL/GenBank/DDBJ whole genome shotgun (WGS) entry which is preliminary data.</text>
</comment>
<dbReference type="SMART" id="SM00948">
    <property type="entry name" value="Proteasome_A_N"/>
    <property type="match status" value="1"/>
</dbReference>
<dbReference type="EMBL" id="CAXLJM020000014">
    <property type="protein sequence ID" value="CAL8081123.1"/>
    <property type="molecule type" value="Genomic_DNA"/>
</dbReference>
<keyword evidence="4 6" id="KW-0539">Nucleus</keyword>
<dbReference type="InterPro" id="IPR000426">
    <property type="entry name" value="Proteasome_asu_N"/>
</dbReference>
<dbReference type="InterPro" id="IPR029055">
    <property type="entry name" value="Ntn_hydrolases_N"/>
</dbReference>
<dbReference type="InterPro" id="IPR034642">
    <property type="entry name" value="Proteasome_subunit_alpha6"/>
</dbReference>
<dbReference type="Pfam" id="PF10584">
    <property type="entry name" value="Proteasome_A_N"/>
    <property type="match status" value="1"/>
</dbReference>
<keyword evidence="2 6" id="KW-0963">Cytoplasm</keyword>
<comment type="similarity">
    <text evidence="5 6">Belongs to the peptidase T1A family.</text>
</comment>
<organism evidence="8 9">
    <name type="scientific">Orchesella dallaii</name>
    <dbReference type="NCBI Taxonomy" id="48710"/>
    <lineage>
        <taxon>Eukaryota</taxon>
        <taxon>Metazoa</taxon>
        <taxon>Ecdysozoa</taxon>
        <taxon>Arthropoda</taxon>
        <taxon>Hexapoda</taxon>
        <taxon>Collembola</taxon>
        <taxon>Entomobryomorpha</taxon>
        <taxon>Entomobryoidea</taxon>
        <taxon>Orchesellidae</taxon>
        <taxon>Orchesellinae</taxon>
        <taxon>Orchesella</taxon>
    </lineage>
</organism>